<dbReference type="InterPro" id="IPR001701">
    <property type="entry name" value="Glyco_hydro_9"/>
</dbReference>
<protein>
    <recommendedName>
        <fullName evidence="2">cellulase</fullName>
        <ecNumber evidence="2">3.2.1.4</ecNumber>
    </recommendedName>
</protein>
<dbReference type="SUPFAM" id="SSF48208">
    <property type="entry name" value="Six-hairpin glycosidases"/>
    <property type="match status" value="1"/>
</dbReference>
<evidence type="ECO:0000313" key="10">
    <source>
        <dbReference type="Proteomes" id="UP000306409"/>
    </source>
</evidence>
<evidence type="ECO:0000256" key="4">
    <source>
        <dbReference type="ARBA" id="ARBA00022801"/>
    </source>
</evidence>
<name>A0A4U7J8Y5_9FIRM</name>
<evidence type="ECO:0000256" key="5">
    <source>
        <dbReference type="ARBA" id="ARBA00023001"/>
    </source>
</evidence>
<dbReference type="Gene3D" id="1.10.1330.10">
    <property type="entry name" value="Dockerin domain"/>
    <property type="match status" value="1"/>
</dbReference>
<reference evidence="9 10" key="1">
    <citation type="submission" date="2020-09" db="EMBL/GenBank/DDBJ databases">
        <title>Characterization and genome sequencing of Ruminiclostridium sp. nov. MA18.</title>
        <authorList>
            <person name="Rettenmaier R."/>
            <person name="Kowollik M.-L."/>
            <person name="Liebl W."/>
            <person name="Zverlov V."/>
        </authorList>
    </citation>
    <scope>NUCLEOTIDE SEQUENCE [LARGE SCALE GENOMIC DNA]</scope>
    <source>
        <strain evidence="9 10">MA18</strain>
    </source>
</reference>
<organism evidence="9 10">
    <name type="scientific">Ruminiclostridium herbifermentans</name>
    <dbReference type="NCBI Taxonomy" id="2488810"/>
    <lineage>
        <taxon>Bacteria</taxon>
        <taxon>Bacillati</taxon>
        <taxon>Bacillota</taxon>
        <taxon>Clostridia</taxon>
        <taxon>Eubacteriales</taxon>
        <taxon>Oscillospiraceae</taxon>
        <taxon>Ruminiclostridium</taxon>
    </lineage>
</organism>
<dbReference type="GO" id="GO:0008810">
    <property type="term" value="F:cellulase activity"/>
    <property type="evidence" value="ECO:0007669"/>
    <property type="project" value="UniProtKB-EC"/>
</dbReference>
<keyword evidence="7" id="KW-0326">Glycosidase</keyword>
<keyword evidence="6" id="KW-0119">Carbohydrate metabolism</keyword>
<dbReference type="CDD" id="cd14256">
    <property type="entry name" value="Dockerin_I"/>
    <property type="match status" value="1"/>
</dbReference>
<dbReference type="PROSITE" id="PS51766">
    <property type="entry name" value="DOCKERIN"/>
    <property type="match status" value="1"/>
</dbReference>
<dbReference type="GO" id="GO:0030245">
    <property type="term" value="P:cellulose catabolic process"/>
    <property type="evidence" value="ECO:0007669"/>
    <property type="project" value="UniProtKB-KW"/>
</dbReference>
<keyword evidence="10" id="KW-1185">Reference proteome</keyword>
<dbReference type="Proteomes" id="UP000306409">
    <property type="component" value="Chromosome"/>
</dbReference>
<dbReference type="Gene3D" id="1.50.10.10">
    <property type="match status" value="1"/>
</dbReference>
<dbReference type="InterPro" id="IPR002105">
    <property type="entry name" value="Dockerin_1_rpt"/>
</dbReference>
<gene>
    <name evidence="9" type="ORF">EHE19_001775</name>
</gene>
<comment type="catalytic activity">
    <reaction evidence="1">
        <text>Endohydrolysis of (1-&gt;4)-beta-D-glucosidic linkages in cellulose, lichenin and cereal beta-D-glucans.</text>
        <dbReference type="EC" id="3.2.1.4"/>
    </reaction>
</comment>
<keyword evidence="8" id="KW-0624">Polysaccharide degradation</keyword>
<dbReference type="InterPro" id="IPR008928">
    <property type="entry name" value="6-hairpin_glycosidase_sf"/>
</dbReference>
<dbReference type="InterPro" id="IPR016134">
    <property type="entry name" value="Dockerin_dom"/>
</dbReference>
<evidence type="ECO:0000256" key="3">
    <source>
        <dbReference type="ARBA" id="ARBA00022729"/>
    </source>
</evidence>
<dbReference type="Pfam" id="PF00759">
    <property type="entry name" value="Glyco_hydro_9"/>
    <property type="match status" value="1"/>
</dbReference>
<evidence type="ECO:0000256" key="1">
    <source>
        <dbReference type="ARBA" id="ARBA00000966"/>
    </source>
</evidence>
<dbReference type="InterPro" id="IPR036439">
    <property type="entry name" value="Dockerin_dom_sf"/>
</dbReference>
<dbReference type="EC" id="3.2.1.4" evidence="2"/>
<evidence type="ECO:0000256" key="8">
    <source>
        <dbReference type="ARBA" id="ARBA00023326"/>
    </source>
</evidence>
<dbReference type="PANTHER" id="PTHR22298">
    <property type="entry name" value="ENDO-1,4-BETA-GLUCANASE"/>
    <property type="match status" value="1"/>
</dbReference>
<dbReference type="AlphaFoldDB" id="A0A4U7J8Y5"/>
<keyword evidence="4 9" id="KW-0378">Hydrolase</keyword>
<dbReference type="EMBL" id="CP061336">
    <property type="protein sequence ID" value="QNU68704.1"/>
    <property type="molecule type" value="Genomic_DNA"/>
</dbReference>
<evidence type="ECO:0000313" key="9">
    <source>
        <dbReference type="EMBL" id="QNU68704.1"/>
    </source>
</evidence>
<keyword evidence="5" id="KW-0136">Cellulose degradation</keyword>
<evidence type="ECO:0000256" key="2">
    <source>
        <dbReference type="ARBA" id="ARBA00012601"/>
    </source>
</evidence>
<evidence type="ECO:0000256" key="6">
    <source>
        <dbReference type="ARBA" id="ARBA00023277"/>
    </source>
</evidence>
<dbReference type="OrthoDB" id="9758662at2"/>
<evidence type="ECO:0000256" key="7">
    <source>
        <dbReference type="ARBA" id="ARBA00023295"/>
    </source>
</evidence>
<dbReference type="SUPFAM" id="SSF63446">
    <property type="entry name" value="Type I dockerin domain"/>
    <property type="match status" value="1"/>
</dbReference>
<proteinExistence type="predicted"/>
<dbReference type="Pfam" id="PF00404">
    <property type="entry name" value="Dockerin_1"/>
    <property type="match status" value="1"/>
</dbReference>
<sequence>MQGIIEYGDDYVGDEFYWVACELYITTGKDKYLDYIKNSTHYLEIPTTLTGGIDADTTGCFDWCNTAGLGTLSLSMFTNGLSASDVATARANIIKAADEFILIANSQGYGVPIKECTIDGLITNSNGEVSSTVGFPYNSNSFILNEAIVMAYAFDYSYQNNKYLNGMVEAMDYLLGRNPRNQSYITGYGDKPLENPHHIFWDYRNDDSLPHPPAGCLSIGPNSGLQDDWTKGAGWKVAEIPPEKCFMDCAESWSTNNLDINLNAPLAWVSAYLDENIIKPPPPPLFGDVNEDYSIDALDITIIKQFLLTQNESLIINRFNADVNGDSFINALDFALIKMFLLGSITTFPVGG</sequence>
<dbReference type="InterPro" id="IPR012341">
    <property type="entry name" value="6hp_glycosidase-like_sf"/>
</dbReference>
<accession>A0A4U7J8Y5</accession>
<keyword evidence="3" id="KW-0732">Signal</keyword>
<dbReference type="KEGG" id="rher:EHE19_001775"/>